<dbReference type="Proteomes" id="UP000596248">
    <property type="component" value="Chromosome"/>
</dbReference>
<dbReference type="EMBL" id="CP069127">
    <property type="protein sequence ID" value="QRG65983.1"/>
    <property type="molecule type" value="Genomic_DNA"/>
</dbReference>
<accession>A0ABX7FID2</accession>
<evidence type="ECO:0000256" key="1">
    <source>
        <dbReference type="SAM" id="MobiDB-lite"/>
    </source>
</evidence>
<feature type="compositionally biased region" description="Basic and acidic residues" evidence="1">
    <location>
        <begin position="100"/>
        <end position="112"/>
    </location>
</feature>
<sequence>MGKRIKNHEDYELGISTGLNRSICKFVELYFDHMKSQYIGKLFEIHDRDLNEQLFDRIYTNDRSREDFESILNSIQHYHREQMGRNKESDLQMEGGVSDVAEKETLNKKSKS</sequence>
<feature type="region of interest" description="Disordered" evidence="1">
    <location>
        <begin position="81"/>
        <end position="112"/>
    </location>
</feature>
<reference evidence="2 3" key="1">
    <citation type="submission" date="2021-01" db="EMBL/GenBank/DDBJ databases">
        <title>Identification of strong promoters based on the transcriptome of Brevibacillus choshinensis.</title>
        <authorList>
            <person name="Yao D."/>
            <person name="Zhang K."/>
            <person name="Wu J."/>
        </authorList>
    </citation>
    <scope>NUCLEOTIDE SEQUENCE [LARGE SCALE GENOMIC DNA]</scope>
    <source>
        <strain evidence="2 3">HPD31-SP3</strain>
    </source>
</reference>
<protein>
    <submittedName>
        <fullName evidence="2">Uncharacterized protein</fullName>
    </submittedName>
</protein>
<name>A0ABX7FID2_BRECH</name>
<evidence type="ECO:0000313" key="2">
    <source>
        <dbReference type="EMBL" id="QRG65983.1"/>
    </source>
</evidence>
<organism evidence="2 3">
    <name type="scientific">Brevibacillus choshinensis</name>
    <dbReference type="NCBI Taxonomy" id="54911"/>
    <lineage>
        <taxon>Bacteria</taxon>
        <taxon>Bacillati</taxon>
        <taxon>Bacillota</taxon>
        <taxon>Bacilli</taxon>
        <taxon>Bacillales</taxon>
        <taxon>Paenibacillaceae</taxon>
        <taxon>Brevibacillus</taxon>
    </lineage>
</organism>
<gene>
    <name evidence="2" type="ORF">JNE38_20715</name>
</gene>
<dbReference type="RefSeq" id="WP_203353052.1">
    <property type="nucleotide sequence ID" value="NZ_CP069127.1"/>
</dbReference>
<feature type="compositionally biased region" description="Basic and acidic residues" evidence="1">
    <location>
        <begin position="81"/>
        <end position="90"/>
    </location>
</feature>
<keyword evidence="3" id="KW-1185">Reference proteome</keyword>
<proteinExistence type="predicted"/>
<evidence type="ECO:0000313" key="3">
    <source>
        <dbReference type="Proteomes" id="UP000596248"/>
    </source>
</evidence>